<dbReference type="InterPro" id="IPR036679">
    <property type="entry name" value="FlgN-like_sf"/>
</dbReference>
<keyword evidence="5" id="KW-0966">Cell projection</keyword>
<gene>
    <name evidence="5" type="ORF">BDK63_000740</name>
</gene>
<accession>A0A7W5P9R2</accession>
<comment type="function">
    <text evidence="1">Required for the efficient initiation of filament assembly.</text>
</comment>
<protein>
    <submittedName>
        <fullName evidence="5">Flagella synthesis protein FlgN</fullName>
    </submittedName>
</protein>
<keyword evidence="5" id="KW-0969">Cilium</keyword>
<name>A0A7W5P9R2_9GAMM</name>
<keyword evidence="4" id="KW-0175">Coiled coil</keyword>
<evidence type="ECO:0000256" key="2">
    <source>
        <dbReference type="ARBA" id="ARBA00007703"/>
    </source>
</evidence>
<reference evidence="5 6" key="1">
    <citation type="submission" date="2020-08" db="EMBL/GenBank/DDBJ databases">
        <title>Genomic Encyclopedia of Archaeal and Bacterial Type Strains, Phase II (KMG-II): from individual species to whole genera.</title>
        <authorList>
            <person name="Goeker M."/>
        </authorList>
    </citation>
    <scope>NUCLEOTIDE SEQUENCE [LARGE SCALE GENOMIC DNA]</scope>
    <source>
        <strain evidence="5 6">5AG</strain>
    </source>
</reference>
<evidence type="ECO:0000256" key="4">
    <source>
        <dbReference type="SAM" id="Coils"/>
    </source>
</evidence>
<organism evidence="5 6">
    <name type="scientific">Halomonas campaniensis</name>
    <dbReference type="NCBI Taxonomy" id="213554"/>
    <lineage>
        <taxon>Bacteria</taxon>
        <taxon>Pseudomonadati</taxon>
        <taxon>Pseudomonadota</taxon>
        <taxon>Gammaproteobacteria</taxon>
        <taxon>Oceanospirillales</taxon>
        <taxon>Halomonadaceae</taxon>
        <taxon>Halomonas</taxon>
    </lineage>
</organism>
<dbReference type="Gene3D" id="1.20.58.300">
    <property type="entry name" value="FlgN-like"/>
    <property type="match status" value="1"/>
</dbReference>
<dbReference type="RefSeq" id="WP_183329978.1">
    <property type="nucleotide sequence ID" value="NZ_JACHZF010000004.1"/>
</dbReference>
<sequence length="149" mass="16542">MSLARLLSDQQARLSELVRLLEQELEALTVGQVDGELLKGIARRKRELLAELERTETLRRQVQQRLGYPMDPAGSLAAAKDANCLGAWEACLAATERTARLNDLAGQLLGMRLKHNQQMLDFIHEVSEKTLYDPSGRSGRQSGRLSTSA</sequence>
<dbReference type="Pfam" id="PF05130">
    <property type="entry name" value="FlgN"/>
    <property type="match status" value="1"/>
</dbReference>
<evidence type="ECO:0000256" key="1">
    <source>
        <dbReference type="ARBA" id="ARBA00002397"/>
    </source>
</evidence>
<keyword evidence="3" id="KW-1005">Bacterial flagellum biogenesis</keyword>
<keyword evidence="5" id="KW-0282">Flagellum</keyword>
<feature type="coiled-coil region" evidence="4">
    <location>
        <begin position="4"/>
        <end position="65"/>
    </location>
</feature>
<dbReference type="GO" id="GO:0044780">
    <property type="term" value="P:bacterial-type flagellum assembly"/>
    <property type="evidence" value="ECO:0007669"/>
    <property type="project" value="InterPro"/>
</dbReference>
<dbReference type="Proteomes" id="UP000553442">
    <property type="component" value="Unassembled WGS sequence"/>
</dbReference>
<dbReference type="InterPro" id="IPR007809">
    <property type="entry name" value="FlgN-like"/>
</dbReference>
<proteinExistence type="inferred from homology"/>
<comment type="similarity">
    <text evidence="2">Belongs to the FlgN family.</text>
</comment>
<comment type="caution">
    <text evidence="5">The sequence shown here is derived from an EMBL/GenBank/DDBJ whole genome shotgun (WGS) entry which is preliminary data.</text>
</comment>
<evidence type="ECO:0000256" key="3">
    <source>
        <dbReference type="ARBA" id="ARBA00022795"/>
    </source>
</evidence>
<keyword evidence="6" id="KW-1185">Reference proteome</keyword>
<evidence type="ECO:0000313" key="6">
    <source>
        <dbReference type="Proteomes" id="UP000553442"/>
    </source>
</evidence>
<dbReference type="SUPFAM" id="SSF140566">
    <property type="entry name" value="FlgN-like"/>
    <property type="match status" value="1"/>
</dbReference>
<evidence type="ECO:0000313" key="5">
    <source>
        <dbReference type="EMBL" id="MBB3329900.1"/>
    </source>
</evidence>
<dbReference type="EMBL" id="JACHZF010000004">
    <property type="protein sequence ID" value="MBB3329900.1"/>
    <property type="molecule type" value="Genomic_DNA"/>
</dbReference>
<dbReference type="AlphaFoldDB" id="A0A7W5P9R2"/>